<protein>
    <submittedName>
        <fullName evidence="2">Uncharacterized protein</fullName>
    </submittedName>
</protein>
<gene>
    <name evidence="2" type="ORF">F8377_08350</name>
</gene>
<reference evidence="2 3" key="1">
    <citation type="submission" date="2019-10" db="EMBL/GenBank/DDBJ databases">
        <title>Corynebacterium sp novel species isolated from the respiratory tract of Marmot.</title>
        <authorList>
            <person name="Zhang G."/>
        </authorList>
    </citation>
    <scope>NUCLEOTIDE SEQUENCE [LARGE SCALE GENOMIC DNA]</scope>
    <source>
        <strain evidence="2 3">336</strain>
    </source>
</reference>
<evidence type="ECO:0000313" key="3">
    <source>
        <dbReference type="Proteomes" id="UP000436181"/>
    </source>
</evidence>
<organism evidence="2 3">
    <name type="scientific">Corynebacterium zhongnanshanii</name>
    <dbReference type="NCBI Taxonomy" id="2768834"/>
    <lineage>
        <taxon>Bacteria</taxon>
        <taxon>Bacillati</taxon>
        <taxon>Actinomycetota</taxon>
        <taxon>Actinomycetes</taxon>
        <taxon>Mycobacteriales</taxon>
        <taxon>Corynebacteriaceae</taxon>
        <taxon>Corynebacterium</taxon>
    </lineage>
</organism>
<feature type="region of interest" description="Disordered" evidence="1">
    <location>
        <begin position="264"/>
        <end position="291"/>
    </location>
</feature>
<proteinExistence type="predicted"/>
<evidence type="ECO:0000256" key="1">
    <source>
        <dbReference type="SAM" id="MobiDB-lite"/>
    </source>
</evidence>
<accession>A0ABQ6VG40</accession>
<evidence type="ECO:0000313" key="2">
    <source>
        <dbReference type="EMBL" id="KAB3519906.1"/>
    </source>
</evidence>
<comment type="caution">
    <text evidence="2">The sequence shown here is derived from an EMBL/GenBank/DDBJ whole genome shotgun (WGS) entry which is preliminary data.</text>
</comment>
<dbReference type="EMBL" id="WBZJ01000003">
    <property type="protein sequence ID" value="KAB3519906.1"/>
    <property type="molecule type" value="Genomic_DNA"/>
</dbReference>
<sequence length="314" mass="33360">MLLLLNCGAAAQQRHARLAPSLPSDAEVRDTAEIPTRSELKFLDSFPERFVVGSTPSLDEIAAQPDVAHLGAPQPDPHTVSEPVRIVVSGTDAALSAVVTKLMRIDALWVEVAYLPVQDSDVARAWGIDVDASEEALADQVRTLVTAPATPHPVIRDDHGLVTLAKAQITGPLNADGEAAELIGEVIVDSKTIYNHLGAQGTEGAEGASAYGPAHDLEGFNNGVTMVPTATAPGLVATPRKPLSPRVSWSRLFSSLSARARAERAQPTVTSGRALQAGGVDMQVTRDGVPHPRPLTSVTFYRHLRDGQFVTFNR</sequence>
<dbReference type="RefSeq" id="WP_151844669.1">
    <property type="nucleotide sequence ID" value="NZ_WBZJ01000003.1"/>
</dbReference>
<name>A0ABQ6VG40_9CORY</name>
<keyword evidence="3" id="KW-1185">Reference proteome</keyword>
<dbReference type="Proteomes" id="UP000436181">
    <property type="component" value="Unassembled WGS sequence"/>
</dbReference>